<keyword evidence="1" id="KW-0812">Transmembrane</keyword>
<evidence type="ECO:0000313" key="2">
    <source>
        <dbReference type="EMBL" id="KOR75715.1"/>
    </source>
</evidence>
<keyword evidence="1" id="KW-1133">Transmembrane helix</keyword>
<evidence type="ECO:0000313" key="3">
    <source>
        <dbReference type="Proteomes" id="UP000037386"/>
    </source>
</evidence>
<proteinExistence type="predicted"/>
<name>A0A0M1N102_9MOLU</name>
<protein>
    <submittedName>
        <fullName evidence="2">Uncharacterized protein</fullName>
    </submittedName>
</protein>
<feature type="transmembrane region" description="Helical" evidence="1">
    <location>
        <begin position="55"/>
        <end position="77"/>
    </location>
</feature>
<evidence type="ECO:0000256" key="1">
    <source>
        <dbReference type="SAM" id="Phobius"/>
    </source>
</evidence>
<comment type="caution">
    <text evidence="2">The sequence shown here is derived from an EMBL/GenBank/DDBJ whole genome shotgun (WGS) entry which is preliminary data.</text>
</comment>
<dbReference type="Proteomes" id="UP000037386">
    <property type="component" value="Unassembled WGS sequence"/>
</dbReference>
<keyword evidence="1" id="KW-0472">Membrane</keyword>
<dbReference type="AlphaFoldDB" id="A0A0M1N102"/>
<feature type="transmembrane region" description="Helical" evidence="1">
    <location>
        <begin position="6"/>
        <end position="23"/>
    </location>
</feature>
<accession>A0A0M1N102</accession>
<dbReference type="PATRIC" id="fig|479893.3.peg.51"/>
<sequence length="78" mass="9612">MNNRAVLLVLFLFLAFVWTIYYPEPEIKKLKKEHKKQKKLEKKVKIKIKIKILRISQWILFFVFLFLCLLKNFIIILF</sequence>
<reference evidence="3" key="1">
    <citation type="submission" date="2015-05" db="EMBL/GenBank/DDBJ databases">
        <title>Draft genome sequence of 'Candidatus Phytoplasma Pruni' strain CX, a plant pathogenic bacterium.</title>
        <authorList>
            <person name="Lee I.-M."/>
            <person name="Bottner-Parker K.D."/>
            <person name="Shao J."/>
            <person name="Gundersen-Rindal D.E."/>
            <person name="Zhao Y."/>
            <person name="Davis R.E."/>
        </authorList>
    </citation>
    <scope>NUCLEOTIDE SEQUENCE [LARGE SCALE GENOMIC DNA]</scope>
    <source>
        <strain evidence="3">CX</strain>
    </source>
</reference>
<organism evidence="2 3">
    <name type="scientific">Candidatus Phytoplasma pruni</name>
    <dbReference type="NCBI Taxonomy" id="479893"/>
    <lineage>
        <taxon>Bacteria</taxon>
        <taxon>Bacillati</taxon>
        <taxon>Mycoplasmatota</taxon>
        <taxon>Mollicutes</taxon>
        <taxon>Acholeplasmatales</taxon>
        <taxon>Acholeplasmataceae</taxon>
        <taxon>Candidatus Phytoplasma</taxon>
        <taxon>16SrIII (X-disease group)</taxon>
    </lineage>
</organism>
<gene>
    <name evidence="2" type="ORF">CPX_001275</name>
</gene>
<dbReference type="STRING" id="479893.CPX_001275"/>
<dbReference type="EMBL" id="LHCF01000001">
    <property type="protein sequence ID" value="KOR75715.1"/>
    <property type="molecule type" value="Genomic_DNA"/>
</dbReference>